<evidence type="ECO:0000313" key="2">
    <source>
        <dbReference type="Proteomes" id="UP000512286"/>
    </source>
</evidence>
<accession>A0A7D6VND3</accession>
<protein>
    <submittedName>
        <fullName evidence="1">Uncharacterized protein</fullName>
    </submittedName>
</protein>
<evidence type="ECO:0000313" key="1">
    <source>
        <dbReference type="EMBL" id="QLY78366.1"/>
    </source>
</evidence>
<gene>
    <name evidence="1" type="ORF">HZF06_14845</name>
</gene>
<organism evidence="1 2">
    <name type="scientific">Clostridium intestinale</name>
    <dbReference type="NCBI Taxonomy" id="36845"/>
    <lineage>
        <taxon>Bacteria</taxon>
        <taxon>Bacillati</taxon>
        <taxon>Bacillota</taxon>
        <taxon>Clostridia</taxon>
        <taxon>Eubacteriales</taxon>
        <taxon>Clostridiaceae</taxon>
        <taxon>Clostridium</taxon>
    </lineage>
</organism>
<proteinExistence type="predicted"/>
<dbReference type="RefSeq" id="WP_181600752.1">
    <property type="nucleotide sequence ID" value="NZ_CP059378.1"/>
</dbReference>
<dbReference type="KEGG" id="cint:HZF06_14845"/>
<dbReference type="Proteomes" id="UP000512286">
    <property type="component" value="Chromosome"/>
</dbReference>
<dbReference type="EMBL" id="CP059378">
    <property type="protein sequence ID" value="QLY78366.1"/>
    <property type="molecule type" value="Genomic_DNA"/>
</dbReference>
<dbReference type="AlphaFoldDB" id="A0A7D6VND3"/>
<sequence length="93" mass="10310">MELAKILILSIIGEAIWETLKMFWQEGKISKDRIGALVVCIIIVWSTDLDIMTTLGIPVKVKIIGIVLTGILISRGSNFVHDLFSSVNNISKK</sequence>
<reference evidence="1 2" key="1">
    <citation type="submission" date="2020-07" db="EMBL/GenBank/DDBJ databases">
        <title>Electron transfer.</title>
        <authorList>
            <person name="Huang L."/>
            <person name="Liu X."/>
            <person name="Zhou S."/>
        </authorList>
    </citation>
    <scope>NUCLEOTIDE SEQUENCE [LARGE SCALE GENOMIC DNA]</scope>
    <source>
        <strain evidence="1 2">Lx1</strain>
    </source>
</reference>
<name>A0A7D6VND3_9CLOT</name>